<sequence>MPLHTMVLVHAAMGAAQAMQNSRKKAFTGCGAMHGRRFGSAQPPQKRALWTYASRTLVEITLRQKIFAGDADFVIFARFIAVANC</sequence>
<evidence type="ECO:0000313" key="1">
    <source>
        <dbReference type="EMBL" id="MBB5671659.1"/>
    </source>
</evidence>
<gene>
    <name evidence="1" type="ORF">FHR65_003238</name>
</gene>
<dbReference type="RefSeq" id="WP_146094227.1">
    <property type="nucleotide sequence ID" value="NZ_JAASSC010000003.1"/>
</dbReference>
<dbReference type="Proteomes" id="UP000528595">
    <property type="component" value="Unassembled WGS sequence"/>
</dbReference>
<comment type="caution">
    <text evidence="1">The sequence shown here is derived from an EMBL/GenBank/DDBJ whole genome shotgun (WGS) entry which is preliminary data.</text>
</comment>
<dbReference type="AlphaFoldDB" id="A0AB73GZU7"/>
<accession>A0AB73GZU7</accession>
<proteinExistence type="predicted"/>
<name>A0AB73GZU7_9XANT</name>
<dbReference type="EMBL" id="JACIIQ010000014">
    <property type="protein sequence ID" value="MBB5671659.1"/>
    <property type="molecule type" value="Genomic_DNA"/>
</dbReference>
<reference evidence="1" key="1">
    <citation type="submission" date="2020-08" db="EMBL/GenBank/DDBJ databases">
        <title>Studying the diversity of plant-associated saprophytic bacteria and their role in host health and plant-pathogen interactions.</title>
        <authorList>
            <person name="Potnis N."/>
        </authorList>
    </citation>
    <scope>NUCLEOTIDE SEQUENCE</scope>
    <source>
        <strain evidence="1">F21</strain>
    </source>
</reference>
<protein>
    <submittedName>
        <fullName evidence="1">Cytochrome c553</fullName>
    </submittedName>
</protein>
<organism evidence="1">
    <name type="scientific">Xanthomonas arboricola</name>
    <dbReference type="NCBI Taxonomy" id="56448"/>
    <lineage>
        <taxon>Bacteria</taxon>
        <taxon>Pseudomonadati</taxon>
        <taxon>Pseudomonadota</taxon>
        <taxon>Gammaproteobacteria</taxon>
        <taxon>Lysobacterales</taxon>
        <taxon>Lysobacteraceae</taxon>
        <taxon>Xanthomonas</taxon>
    </lineage>
</organism>